<evidence type="ECO:0000313" key="2">
    <source>
        <dbReference type="Proteomes" id="UP001469553"/>
    </source>
</evidence>
<organism evidence="1 2">
    <name type="scientific">Ameca splendens</name>
    <dbReference type="NCBI Taxonomy" id="208324"/>
    <lineage>
        <taxon>Eukaryota</taxon>
        <taxon>Metazoa</taxon>
        <taxon>Chordata</taxon>
        <taxon>Craniata</taxon>
        <taxon>Vertebrata</taxon>
        <taxon>Euteleostomi</taxon>
        <taxon>Actinopterygii</taxon>
        <taxon>Neopterygii</taxon>
        <taxon>Teleostei</taxon>
        <taxon>Neoteleostei</taxon>
        <taxon>Acanthomorphata</taxon>
        <taxon>Ovalentaria</taxon>
        <taxon>Atherinomorphae</taxon>
        <taxon>Cyprinodontiformes</taxon>
        <taxon>Goodeidae</taxon>
        <taxon>Ameca</taxon>
    </lineage>
</organism>
<evidence type="ECO:0000313" key="1">
    <source>
        <dbReference type="EMBL" id="MEQ2289718.1"/>
    </source>
</evidence>
<reference evidence="1 2" key="1">
    <citation type="submission" date="2021-06" db="EMBL/GenBank/DDBJ databases">
        <authorList>
            <person name="Palmer J.M."/>
        </authorList>
    </citation>
    <scope>NUCLEOTIDE SEQUENCE [LARGE SCALE GENOMIC DNA]</scope>
    <source>
        <strain evidence="1 2">AS_MEX2019</strain>
        <tissue evidence="1">Muscle</tissue>
    </source>
</reference>
<dbReference type="EMBL" id="JAHRIP010024397">
    <property type="protein sequence ID" value="MEQ2289718.1"/>
    <property type="molecule type" value="Genomic_DNA"/>
</dbReference>
<protein>
    <submittedName>
        <fullName evidence="1">Uncharacterized protein</fullName>
    </submittedName>
</protein>
<proteinExistence type="predicted"/>
<keyword evidence="2" id="KW-1185">Reference proteome</keyword>
<gene>
    <name evidence="1" type="ORF">AMECASPLE_036081</name>
</gene>
<dbReference type="Proteomes" id="UP001469553">
    <property type="component" value="Unassembled WGS sequence"/>
</dbReference>
<name>A0ABV0Y7F3_9TELE</name>
<accession>A0ABV0Y7F3</accession>
<sequence>MSQRKGESPPFKRSGGLPADWIMYMKVFRSWCWRFSGALDDRCDLSTDCMEEYLSGKLPALRGQSVCISGFLPEALFTLLSPDFVPEDL</sequence>
<comment type="caution">
    <text evidence="1">The sequence shown here is derived from an EMBL/GenBank/DDBJ whole genome shotgun (WGS) entry which is preliminary data.</text>
</comment>